<evidence type="ECO:0000313" key="2">
    <source>
        <dbReference type="EMBL" id="XBP00047.1"/>
    </source>
</evidence>
<dbReference type="AlphaFoldDB" id="A0AAU7LFK5"/>
<dbReference type="InterPro" id="IPR010774">
    <property type="entry name" value="YbcO"/>
</dbReference>
<name>A0AAU7LFK5_9BURK</name>
<organism evidence="2">
    <name type="scientific">Achromobacter sp. HNDS-1</name>
    <dbReference type="NCBI Taxonomy" id="3151598"/>
    <lineage>
        <taxon>Bacteria</taxon>
        <taxon>Pseudomonadati</taxon>
        <taxon>Pseudomonadota</taxon>
        <taxon>Betaproteobacteria</taxon>
        <taxon>Burkholderiales</taxon>
        <taxon>Alcaligenaceae</taxon>
        <taxon>Achromobacter</taxon>
    </lineage>
</organism>
<accession>A0AAU7LFK5</accession>
<feature type="compositionally biased region" description="Basic residues" evidence="1">
    <location>
        <begin position="7"/>
        <end position="20"/>
    </location>
</feature>
<dbReference type="EMBL" id="CP157584">
    <property type="protein sequence ID" value="XBP00047.1"/>
    <property type="molecule type" value="Genomic_DNA"/>
</dbReference>
<dbReference type="Pfam" id="PF07102">
    <property type="entry name" value="YbcO"/>
    <property type="match status" value="1"/>
</dbReference>
<dbReference type="RefSeq" id="WP_348995586.1">
    <property type="nucleotide sequence ID" value="NZ_CP157584.1"/>
</dbReference>
<dbReference type="KEGG" id="achh:ABFG95_06105"/>
<reference evidence="2" key="1">
    <citation type="submission" date="2024-05" db="EMBL/GenBank/DDBJ databases">
        <title>Transcriptome analysis of the degradation process of organic nitrogen by two heterotrophic nitrifying and aerobic denitrifying bacteria, Achromobacter sp. HNDS-1 and Enterobacter sp. HNDS-6.</title>
        <authorList>
            <person name="Huang Y."/>
        </authorList>
    </citation>
    <scope>NUCLEOTIDE SEQUENCE</scope>
    <source>
        <strain evidence="2">HNDS-1</strain>
    </source>
</reference>
<proteinExistence type="predicted"/>
<sequence length="162" mass="17978">MSLSRKTPLRQKTPMRRGKPMRQGAALKSSGKRMPVRRSMPRTTKTMYRNRALLDLARGKPCLLQIPDVCIGGTETTVACHSNQARHGKAGWLKAHDWAAAWGCVACHAYIDQNTTGATYDEKVALWEAGFERTRLSLIVLGLWPIEAEIGYQHLYGGAATL</sequence>
<dbReference type="Gene3D" id="3.30.50.20">
    <property type="entry name" value="prophage-derive protein ybcO"/>
    <property type="match status" value="1"/>
</dbReference>
<feature type="region of interest" description="Disordered" evidence="1">
    <location>
        <begin position="1"/>
        <end position="37"/>
    </location>
</feature>
<protein>
    <submittedName>
        <fullName evidence="2">Nuclease domain-containing protein</fullName>
    </submittedName>
</protein>
<gene>
    <name evidence="2" type="ORF">ABFG95_06105</name>
</gene>
<evidence type="ECO:0000256" key="1">
    <source>
        <dbReference type="SAM" id="MobiDB-lite"/>
    </source>
</evidence>